<dbReference type="InterPro" id="IPR003591">
    <property type="entry name" value="Leu-rich_rpt_typical-subtyp"/>
</dbReference>
<feature type="compositionally biased region" description="Acidic residues" evidence="3">
    <location>
        <begin position="246"/>
        <end position="255"/>
    </location>
</feature>
<dbReference type="EMBL" id="KB007809">
    <property type="protein sequence ID" value="ELR24954.1"/>
    <property type="molecule type" value="Genomic_DNA"/>
</dbReference>
<dbReference type="RefSeq" id="XP_004356971.1">
    <property type="nucleotide sequence ID" value="XM_004356916.1"/>
</dbReference>
<dbReference type="Pfam" id="PF00646">
    <property type="entry name" value="F-box"/>
    <property type="match status" value="1"/>
</dbReference>
<keyword evidence="6" id="KW-1185">Reference proteome</keyword>
<dbReference type="PANTHER" id="PTHR48051">
    <property type="match status" value="1"/>
</dbReference>
<feature type="compositionally biased region" description="Basic residues" evidence="3">
    <location>
        <begin position="301"/>
        <end position="313"/>
    </location>
</feature>
<dbReference type="GeneID" id="14925989"/>
<feature type="compositionally biased region" description="Basic and acidic residues" evidence="3">
    <location>
        <begin position="333"/>
        <end position="346"/>
    </location>
</feature>
<feature type="compositionally biased region" description="Basic and acidic residues" evidence="3">
    <location>
        <begin position="279"/>
        <end position="300"/>
    </location>
</feature>
<gene>
    <name evidence="5" type="ORF">ACA1_321350</name>
</gene>
<evidence type="ECO:0000259" key="4">
    <source>
        <dbReference type="PROSITE" id="PS50105"/>
    </source>
</evidence>
<dbReference type="CDD" id="cd09917">
    <property type="entry name" value="F-box_SF"/>
    <property type="match status" value="1"/>
</dbReference>
<dbReference type="SUPFAM" id="SSF52058">
    <property type="entry name" value="L domain-like"/>
    <property type="match status" value="2"/>
</dbReference>
<dbReference type="OrthoDB" id="676979at2759"/>
<dbReference type="InterPro" id="IPR013761">
    <property type="entry name" value="SAM/pointed_sf"/>
</dbReference>
<dbReference type="AlphaFoldDB" id="L8HH95"/>
<dbReference type="Gene3D" id="1.10.150.50">
    <property type="entry name" value="Transcription Factor, Ets-1"/>
    <property type="match status" value="1"/>
</dbReference>
<accession>L8HH95</accession>
<organism evidence="5 6">
    <name type="scientific">Acanthamoeba castellanii (strain ATCC 30010 / Neff)</name>
    <dbReference type="NCBI Taxonomy" id="1257118"/>
    <lineage>
        <taxon>Eukaryota</taxon>
        <taxon>Amoebozoa</taxon>
        <taxon>Discosea</taxon>
        <taxon>Longamoebia</taxon>
        <taxon>Centramoebida</taxon>
        <taxon>Acanthamoebidae</taxon>
        <taxon>Acanthamoeba</taxon>
    </lineage>
</organism>
<dbReference type="SMART" id="SM00365">
    <property type="entry name" value="LRR_SD22"/>
    <property type="match status" value="8"/>
</dbReference>
<dbReference type="KEGG" id="acan:ACA1_321350"/>
<evidence type="ECO:0000256" key="3">
    <source>
        <dbReference type="SAM" id="MobiDB-lite"/>
    </source>
</evidence>
<dbReference type="PROSITE" id="PS50105">
    <property type="entry name" value="SAM_DOMAIN"/>
    <property type="match status" value="1"/>
</dbReference>
<dbReference type="GO" id="GO:0005737">
    <property type="term" value="C:cytoplasm"/>
    <property type="evidence" value="ECO:0007669"/>
    <property type="project" value="TreeGrafter"/>
</dbReference>
<sequence length="827" mass="91374">MKQRVTRGGGLPDGLRPEQRSTLLAFQQQIDVVNEAVVGLAGLVEESELKQGSCAFVAAYLRPSVLQLQHSLDALQRKNLRKADKGAAWALRPNEGFFGRLPDSVIGHILSYLQPKSLVAILRSSKYFHDRWRALLPKKGSSGSEVLPDTKAESPLGQWLSGLGLPVEYSSLLISDGFEDIDTLLLVTDQDLFNAGIRKSGHRRRMLYTLRGIRRGFWTAFPANQLVLPLPADVITSNALAHTTEDETDDTVGDDDDRRSLTDKNVEDEEDLSEAVATDTEKDSGTKGKPKVAESPDTKDKKKKGSKKEKTSKKSSSPSRGVTFEGSQQASSDKAKEAKEKTDSKASAKQAKQTNPKPPKIDPLPDKIVSVDYSRRQLTSVPPQVWQSTDATILNMYMNKLESIPPDIGHLKGLTALGLNENNLKKLPPEIGNLTRLRILDLRYNKLRTVPANIKHLTQLSKLFLRFNRLVELPEEIGSLQSLEILSVRNNQLTSLPRSLDLATNLKVLDVSTNKLQFLNCNLSPLIFLKELDCKQNMLSVLPTGWSTLSNLTRVDLSHNQFAQFPPALAELPSLAELDMEGNQLTSLVDIGQLTALERLYLNSNRLVTLPPSMGKLRSLKYLQLRANQLTSLPEGTSCVMAGLELREADLSSNNFSEMPEAILVSTLQNLSITDNVMTKLPPTITRLQSLKTCNLEGNQLESLDPGVALLTNLVHLRLGYNEISTIPDEVSRMSSLQELDLEHNRLESLPQTIGGMLALSLLVLNDNLLDDLPNELVLLDKLTELKVDGNPMKNIPDADQGGNAVFHFLLKRYKAAKKAGKKTTAK</sequence>
<dbReference type="Gene3D" id="1.20.1280.50">
    <property type="match status" value="1"/>
</dbReference>
<dbReference type="STRING" id="1257118.L8HH95"/>
<evidence type="ECO:0000313" key="6">
    <source>
        <dbReference type="Proteomes" id="UP000011083"/>
    </source>
</evidence>
<dbReference type="Pfam" id="PF00536">
    <property type="entry name" value="SAM_1"/>
    <property type="match status" value="1"/>
</dbReference>
<evidence type="ECO:0000256" key="1">
    <source>
        <dbReference type="ARBA" id="ARBA00022614"/>
    </source>
</evidence>
<dbReference type="InterPro" id="IPR050216">
    <property type="entry name" value="LRR_domain-containing"/>
</dbReference>
<keyword evidence="1" id="KW-0433">Leucine-rich repeat</keyword>
<dbReference type="InterPro" id="IPR036047">
    <property type="entry name" value="F-box-like_dom_sf"/>
</dbReference>
<dbReference type="PANTHER" id="PTHR48051:SF54">
    <property type="entry name" value="LEUCINE-RICH REPEAT-CONTAINING PROTEIN"/>
    <property type="match status" value="1"/>
</dbReference>
<dbReference type="InterPro" id="IPR032675">
    <property type="entry name" value="LRR_dom_sf"/>
</dbReference>
<evidence type="ECO:0000256" key="2">
    <source>
        <dbReference type="ARBA" id="ARBA00022737"/>
    </source>
</evidence>
<dbReference type="InterPro" id="IPR001611">
    <property type="entry name" value="Leu-rich_rpt"/>
</dbReference>
<dbReference type="InterPro" id="IPR001810">
    <property type="entry name" value="F-box_dom"/>
</dbReference>
<dbReference type="PROSITE" id="PS51450">
    <property type="entry name" value="LRR"/>
    <property type="match status" value="5"/>
</dbReference>
<feature type="region of interest" description="Disordered" evidence="3">
    <location>
        <begin position="241"/>
        <end position="366"/>
    </location>
</feature>
<feature type="domain" description="SAM" evidence="4">
    <location>
        <begin position="151"/>
        <end position="216"/>
    </location>
</feature>
<dbReference type="SMART" id="SM00369">
    <property type="entry name" value="LRR_TYP"/>
    <property type="match status" value="12"/>
</dbReference>
<evidence type="ECO:0000313" key="5">
    <source>
        <dbReference type="EMBL" id="ELR24954.1"/>
    </source>
</evidence>
<dbReference type="SUPFAM" id="SSF47769">
    <property type="entry name" value="SAM/Pointed domain"/>
    <property type="match status" value="1"/>
</dbReference>
<dbReference type="Pfam" id="PF13855">
    <property type="entry name" value="LRR_8"/>
    <property type="match status" value="2"/>
</dbReference>
<dbReference type="SUPFAM" id="SSF81383">
    <property type="entry name" value="F-box domain"/>
    <property type="match status" value="1"/>
</dbReference>
<name>L8HH95_ACACF</name>
<reference evidence="5 6" key="1">
    <citation type="journal article" date="2013" name="Genome Biol.">
        <title>Genome of Acanthamoeba castellanii highlights extensive lateral gene transfer and early evolution of tyrosine kinase signaling.</title>
        <authorList>
            <person name="Clarke M."/>
            <person name="Lohan A.J."/>
            <person name="Liu B."/>
            <person name="Lagkouvardos I."/>
            <person name="Roy S."/>
            <person name="Zafar N."/>
            <person name="Bertelli C."/>
            <person name="Schilde C."/>
            <person name="Kianianmomeni A."/>
            <person name="Burglin T.R."/>
            <person name="Frech C."/>
            <person name="Turcotte B."/>
            <person name="Kopec K.O."/>
            <person name="Synnott J.M."/>
            <person name="Choo C."/>
            <person name="Paponov I."/>
            <person name="Finkler A."/>
            <person name="Soon Heng Tan C."/>
            <person name="Hutchins A.P."/>
            <person name="Weinmeier T."/>
            <person name="Rattei T."/>
            <person name="Chu J.S."/>
            <person name="Gimenez G."/>
            <person name="Irimia M."/>
            <person name="Rigden D.J."/>
            <person name="Fitzpatrick D.A."/>
            <person name="Lorenzo-Morales J."/>
            <person name="Bateman A."/>
            <person name="Chiu C.H."/>
            <person name="Tang P."/>
            <person name="Hegemann P."/>
            <person name="Fromm H."/>
            <person name="Raoult D."/>
            <person name="Greub G."/>
            <person name="Miranda-Saavedra D."/>
            <person name="Chen N."/>
            <person name="Nash P."/>
            <person name="Ginger M.L."/>
            <person name="Horn M."/>
            <person name="Schaap P."/>
            <person name="Caler L."/>
            <person name="Loftus B."/>
        </authorList>
    </citation>
    <scope>NUCLEOTIDE SEQUENCE [LARGE SCALE GENOMIC DNA]</scope>
    <source>
        <strain evidence="5 6">Neff</strain>
    </source>
</reference>
<dbReference type="InterPro" id="IPR001660">
    <property type="entry name" value="SAM"/>
</dbReference>
<dbReference type="SMART" id="SM00454">
    <property type="entry name" value="SAM"/>
    <property type="match status" value="1"/>
</dbReference>
<dbReference type="Pfam" id="PF23598">
    <property type="entry name" value="LRR_14"/>
    <property type="match status" value="1"/>
</dbReference>
<feature type="compositionally biased region" description="Basic and acidic residues" evidence="3">
    <location>
        <begin position="256"/>
        <end position="265"/>
    </location>
</feature>
<dbReference type="SMART" id="SM00364">
    <property type="entry name" value="LRR_BAC"/>
    <property type="match status" value="10"/>
</dbReference>
<dbReference type="InterPro" id="IPR055414">
    <property type="entry name" value="LRR_R13L4/SHOC2-like"/>
</dbReference>
<dbReference type="Gene3D" id="3.80.10.10">
    <property type="entry name" value="Ribonuclease Inhibitor"/>
    <property type="match status" value="3"/>
</dbReference>
<dbReference type="VEuPathDB" id="AmoebaDB:ACA1_321350"/>
<dbReference type="Proteomes" id="UP000011083">
    <property type="component" value="Unassembled WGS sequence"/>
</dbReference>
<keyword evidence="2" id="KW-0677">Repeat</keyword>
<protein>
    <submittedName>
        <fullName evidence="5">Leucine rich repeat domain containing protein</fullName>
    </submittedName>
</protein>
<proteinExistence type="predicted"/>